<dbReference type="Proteomes" id="UP000801864">
    <property type="component" value="Unassembled WGS sequence"/>
</dbReference>
<organism evidence="1 2">
    <name type="scientific">Trichoderma lentiforme</name>
    <dbReference type="NCBI Taxonomy" id="1567552"/>
    <lineage>
        <taxon>Eukaryota</taxon>
        <taxon>Fungi</taxon>
        <taxon>Dikarya</taxon>
        <taxon>Ascomycota</taxon>
        <taxon>Pezizomycotina</taxon>
        <taxon>Sordariomycetes</taxon>
        <taxon>Hypocreomycetidae</taxon>
        <taxon>Hypocreales</taxon>
        <taxon>Hypocreaceae</taxon>
        <taxon>Trichoderma</taxon>
    </lineage>
</organism>
<comment type="caution">
    <text evidence="1">The sequence shown here is derived from an EMBL/GenBank/DDBJ whole genome shotgun (WGS) entry which is preliminary data.</text>
</comment>
<evidence type="ECO:0000313" key="1">
    <source>
        <dbReference type="EMBL" id="KAF3056665.1"/>
    </source>
</evidence>
<protein>
    <submittedName>
        <fullName evidence="1">Uncharacterized protein</fullName>
    </submittedName>
</protein>
<reference evidence="1 2" key="1">
    <citation type="submission" date="2018-06" db="EMBL/GenBank/DDBJ databases">
        <title>Genome analysis of cellulolytic fungus Trichoderma lentiforme CFAM-422.</title>
        <authorList>
            <person name="Steindorff A.S."/>
            <person name="Formighieri E.F."/>
            <person name="Midorikawa G.E.O."/>
            <person name="Tamietti M.S."/>
            <person name="Ramos E.Z."/>
            <person name="Silva A.S."/>
            <person name="Bon E.P.S."/>
            <person name="Mendes T.D."/>
            <person name="Damaso M.C.T."/>
            <person name="Favaro L.C.L."/>
        </authorList>
    </citation>
    <scope>NUCLEOTIDE SEQUENCE [LARGE SCALE GENOMIC DNA]</scope>
    <source>
        <strain evidence="1 2">CFAM-422</strain>
    </source>
</reference>
<keyword evidence="2" id="KW-1185">Reference proteome</keyword>
<proteinExistence type="predicted"/>
<name>A0A9P4X428_9HYPO</name>
<dbReference type="EMBL" id="QLNT01000032">
    <property type="protein sequence ID" value="KAF3056665.1"/>
    <property type="molecule type" value="Genomic_DNA"/>
</dbReference>
<dbReference type="AlphaFoldDB" id="A0A9P4X428"/>
<gene>
    <name evidence="1" type="ORF">CFAM422_012736</name>
</gene>
<accession>A0A9P4X428</accession>
<evidence type="ECO:0000313" key="2">
    <source>
        <dbReference type="Proteomes" id="UP000801864"/>
    </source>
</evidence>
<sequence>MLIEVGRILTTGFGSTADFEAIVRRSLRLAEATALQGSNGSEKNIRFGQLKNFGGSTHATCSWMPSQGTANNAQQT</sequence>